<accession>A0A8X6U5W4</accession>
<organism evidence="1 2">
    <name type="scientific">Nephila pilipes</name>
    <name type="common">Giant wood spider</name>
    <name type="synonym">Nephila maculata</name>
    <dbReference type="NCBI Taxonomy" id="299642"/>
    <lineage>
        <taxon>Eukaryota</taxon>
        <taxon>Metazoa</taxon>
        <taxon>Ecdysozoa</taxon>
        <taxon>Arthropoda</taxon>
        <taxon>Chelicerata</taxon>
        <taxon>Arachnida</taxon>
        <taxon>Araneae</taxon>
        <taxon>Araneomorphae</taxon>
        <taxon>Entelegynae</taxon>
        <taxon>Araneoidea</taxon>
        <taxon>Nephilidae</taxon>
        <taxon>Nephila</taxon>
    </lineage>
</organism>
<dbReference type="EMBL" id="BMAW01119266">
    <property type="protein sequence ID" value="GFT83780.1"/>
    <property type="molecule type" value="Genomic_DNA"/>
</dbReference>
<keyword evidence="2" id="KW-1185">Reference proteome</keyword>
<dbReference type="AlphaFoldDB" id="A0A8X6U5W4"/>
<reference evidence="1" key="1">
    <citation type="submission" date="2020-08" db="EMBL/GenBank/DDBJ databases">
        <title>Multicomponent nature underlies the extraordinary mechanical properties of spider dragline silk.</title>
        <authorList>
            <person name="Kono N."/>
            <person name="Nakamura H."/>
            <person name="Mori M."/>
            <person name="Yoshida Y."/>
            <person name="Ohtoshi R."/>
            <person name="Malay A.D."/>
            <person name="Moran D.A.P."/>
            <person name="Tomita M."/>
            <person name="Numata K."/>
            <person name="Arakawa K."/>
        </authorList>
    </citation>
    <scope>NUCLEOTIDE SEQUENCE</scope>
</reference>
<evidence type="ECO:0000313" key="2">
    <source>
        <dbReference type="Proteomes" id="UP000887013"/>
    </source>
</evidence>
<proteinExistence type="predicted"/>
<protein>
    <submittedName>
        <fullName evidence="1">Uncharacterized protein</fullName>
    </submittedName>
</protein>
<dbReference type="Proteomes" id="UP000887013">
    <property type="component" value="Unassembled WGS sequence"/>
</dbReference>
<feature type="non-terminal residue" evidence="1">
    <location>
        <position position="1"/>
    </location>
</feature>
<sequence>FGESKVLRNSLTSRSPLPGWDTQSKYHLLSYSSERPYSSCLLTLLVYNVTSAINMKAEDSLMTIKGLNNNKQPLVGHPLPLAVKRVILI</sequence>
<gene>
    <name evidence="1" type="ORF">NPIL_287471</name>
</gene>
<name>A0A8X6U5W4_NEPPI</name>
<evidence type="ECO:0000313" key="1">
    <source>
        <dbReference type="EMBL" id="GFT83780.1"/>
    </source>
</evidence>
<comment type="caution">
    <text evidence="1">The sequence shown here is derived from an EMBL/GenBank/DDBJ whole genome shotgun (WGS) entry which is preliminary data.</text>
</comment>